<dbReference type="EMBL" id="CP027666">
    <property type="protein sequence ID" value="AVO34069.1"/>
    <property type="molecule type" value="Genomic_DNA"/>
</dbReference>
<dbReference type="InterPro" id="IPR027417">
    <property type="entry name" value="P-loop_NTPase"/>
</dbReference>
<dbReference type="SUPFAM" id="SSF52540">
    <property type="entry name" value="P-loop containing nucleoside triphosphate hydrolases"/>
    <property type="match status" value="1"/>
</dbReference>
<evidence type="ECO:0008006" key="4">
    <source>
        <dbReference type="Google" id="ProtNLM"/>
    </source>
</evidence>
<evidence type="ECO:0000313" key="3">
    <source>
        <dbReference type="Proteomes" id="UP000239709"/>
    </source>
</evidence>
<feature type="region of interest" description="Disordered" evidence="1">
    <location>
        <begin position="333"/>
        <end position="355"/>
    </location>
</feature>
<dbReference type="KEGG" id="otk:C6570_07265"/>
<dbReference type="InterPro" id="IPR047610">
    <property type="entry name" value="ImuA_translesion"/>
</dbReference>
<keyword evidence="3" id="KW-1185">Reference proteome</keyword>
<gene>
    <name evidence="2" type="ORF">C6570_07265</name>
</gene>
<dbReference type="Proteomes" id="UP000239709">
    <property type="component" value="Chromosome"/>
</dbReference>
<protein>
    <recommendedName>
        <fullName evidence="4">Translesion DNA synthesis-associated protein ImuA</fullName>
    </recommendedName>
</protein>
<dbReference type="OrthoDB" id="9811176at2"/>
<accession>A0A2S0MDV6</accession>
<evidence type="ECO:0000256" key="1">
    <source>
        <dbReference type="SAM" id="MobiDB-lite"/>
    </source>
</evidence>
<dbReference type="RefSeq" id="WP_106702624.1">
    <property type="nucleotide sequence ID" value="NZ_CP027666.1"/>
</dbReference>
<dbReference type="AlphaFoldDB" id="A0A2S0MDV6"/>
<sequence length="355" mass="36491">MGANTAFSVDQAALHGVWMADALAPLDAAVSPTGHAALDAQLPGAGWPLGALVELLQATSASSLWPLMLPALAQQAQTGRVALIQAPHEPYVPALVAAGVPWAQALWITPATPAQAAWAAEQALRCQDVGAVVAWLPRANAGDLRRLHQAAASTGALLFVVRPAQAAQAASPARVRLRVASQLPPLSRPRLRLVGAAGAPPEGQVDARLPQLRIDLIKRRGPPLATPIWLSAASPALLSVLRAAQVLLAPAPAPWQTFTTSVLAEQVPAPPATTTLAPTSPTAPEPASVPTIPLVPWAPPGSANAPARTTAPAPSVHLLRPRRLRPAQAQLALPPFTPPAADKDHALARPAVAAA</sequence>
<evidence type="ECO:0000313" key="2">
    <source>
        <dbReference type="EMBL" id="AVO34069.1"/>
    </source>
</evidence>
<dbReference type="NCBIfam" id="NF033429">
    <property type="entry name" value="ImuA_translesion"/>
    <property type="match status" value="1"/>
</dbReference>
<reference evidence="2 3" key="1">
    <citation type="submission" date="2018-03" db="EMBL/GenBank/DDBJ databases">
        <title>Genome sequencing of Ottowia sp.</title>
        <authorList>
            <person name="Kim S.-J."/>
            <person name="Heo J."/>
            <person name="Kwon S.-W."/>
        </authorList>
    </citation>
    <scope>NUCLEOTIDE SEQUENCE [LARGE SCALE GENOMIC DNA]</scope>
    <source>
        <strain evidence="2 3">KADR8-3</strain>
    </source>
</reference>
<organism evidence="2 3">
    <name type="scientific">Ottowia oryzae</name>
    <dbReference type="NCBI Taxonomy" id="2109914"/>
    <lineage>
        <taxon>Bacteria</taxon>
        <taxon>Pseudomonadati</taxon>
        <taxon>Pseudomonadota</taxon>
        <taxon>Betaproteobacteria</taxon>
        <taxon>Burkholderiales</taxon>
        <taxon>Comamonadaceae</taxon>
        <taxon>Ottowia</taxon>
    </lineage>
</organism>
<dbReference type="Gene3D" id="3.40.50.300">
    <property type="entry name" value="P-loop containing nucleotide triphosphate hydrolases"/>
    <property type="match status" value="1"/>
</dbReference>
<proteinExistence type="predicted"/>
<name>A0A2S0MDV6_9BURK</name>